<gene>
    <name evidence="11" type="ORF">Slati_1141100</name>
</gene>
<keyword evidence="6" id="KW-0378">Hydrolase</keyword>
<comment type="similarity">
    <text evidence="3">Belongs to the HARBI1 family.</text>
</comment>
<comment type="caution">
    <text evidence="11">The sequence shown here is derived from an EMBL/GenBank/DDBJ whole genome shotgun (WGS) entry which is preliminary data.</text>
</comment>
<keyword evidence="8" id="KW-0472">Membrane</keyword>
<reference evidence="11" key="2">
    <citation type="journal article" date="2024" name="Plant">
        <title>Genomic evolution and insights into agronomic trait innovations of Sesamum species.</title>
        <authorList>
            <person name="Miao H."/>
            <person name="Wang L."/>
            <person name="Qu L."/>
            <person name="Liu H."/>
            <person name="Sun Y."/>
            <person name="Le M."/>
            <person name="Wang Q."/>
            <person name="Wei S."/>
            <person name="Zheng Y."/>
            <person name="Lin W."/>
            <person name="Duan Y."/>
            <person name="Cao H."/>
            <person name="Xiong S."/>
            <person name="Wang X."/>
            <person name="Wei L."/>
            <person name="Li C."/>
            <person name="Ma Q."/>
            <person name="Ju M."/>
            <person name="Zhao R."/>
            <person name="Li G."/>
            <person name="Mu C."/>
            <person name="Tian Q."/>
            <person name="Mei H."/>
            <person name="Zhang T."/>
            <person name="Gao T."/>
            <person name="Zhang H."/>
        </authorList>
    </citation>
    <scope>NUCLEOTIDE SEQUENCE</scope>
    <source>
        <strain evidence="11">KEN1</strain>
    </source>
</reference>
<dbReference type="PANTHER" id="PTHR22930:SF281">
    <property type="entry name" value="NUCLEASE"/>
    <property type="match status" value="1"/>
</dbReference>
<evidence type="ECO:0000259" key="9">
    <source>
        <dbReference type="Pfam" id="PF13359"/>
    </source>
</evidence>
<feature type="transmembrane region" description="Helical" evidence="8">
    <location>
        <begin position="6"/>
        <end position="30"/>
    </location>
</feature>
<dbReference type="AlphaFoldDB" id="A0AAW2XBY8"/>
<keyword evidence="8" id="KW-1133">Transmembrane helix</keyword>
<dbReference type="InterPro" id="IPR058353">
    <property type="entry name" value="DUF8040"/>
</dbReference>
<organism evidence="11">
    <name type="scientific">Sesamum latifolium</name>
    <dbReference type="NCBI Taxonomy" id="2727402"/>
    <lineage>
        <taxon>Eukaryota</taxon>
        <taxon>Viridiplantae</taxon>
        <taxon>Streptophyta</taxon>
        <taxon>Embryophyta</taxon>
        <taxon>Tracheophyta</taxon>
        <taxon>Spermatophyta</taxon>
        <taxon>Magnoliopsida</taxon>
        <taxon>eudicotyledons</taxon>
        <taxon>Gunneridae</taxon>
        <taxon>Pentapetalae</taxon>
        <taxon>asterids</taxon>
        <taxon>lamiids</taxon>
        <taxon>Lamiales</taxon>
        <taxon>Pedaliaceae</taxon>
        <taxon>Sesamum</taxon>
    </lineage>
</organism>
<dbReference type="GO" id="GO:0016787">
    <property type="term" value="F:hydrolase activity"/>
    <property type="evidence" value="ECO:0007669"/>
    <property type="project" value="UniProtKB-KW"/>
</dbReference>
<dbReference type="GO" id="GO:0005634">
    <property type="term" value="C:nucleus"/>
    <property type="evidence" value="ECO:0007669"/>
    <property type="project" value="UniProtKB-SubCell"/>
</dbReference>
<protein>
    <recommendedName>
        <fullName evidence="12">DDE Tnp4 domain-containing protein</fullName>
    </recommendedName>
</protein>
<dbReference type="InterPro" id="IPR027806">
    <property type="entry name" value="HARBI1_dom"/>
</dbReference>
<evidence type="ECO:0000256" key="2">
    <source>
        <dbReference type="ARBA" id="ARBA00004123"/>
    </source>
</evidence>
<dbReference type="PANTHER" id="PTHR22930">
    <property type="match status" value="1"/>
</dbReference>
<keyword evidence="5" id="KW-0479">Metal-binding</keyword>
<evidence type="ECO:0000256" key="5">
    <source>
        <dbReference type="ARBA" id="ARBA00022723"/>
    </source>
</evidence>
<keyword evidence="4" id="KW-0540">Nuclease</keyword>
<evidence type="ECO:0000256" key="4">
    <source>
        <dbReference type="ARBA" id="ARBA00022722"/>
    </source>
</evidence>
<evidence type="ECO:0000256" key="1">
    <source>
        <dbReference type="ARBA" id="ARBA00001968"/>
    </source>
</evidence>
<comment type="cofactor">
    <cofactor evidence="1">
        <name>a divalent metal cation</name>
        <dbReference type="ChEBI" id="CHEBI:60240"/>
    </cofactor>
</comment>
<evidence type="ECO:0000313" key="11">
    <source>
        <dbReference type="EMBL" id="KAL0451630.1"/>
    </source>
</evidence>
<accession>A0AAW2XBY8</accession>
<evidence type="ECO:0008006" key="12">
    <source>
        <dbReference type="Google" id="ProtNLM"/>
    </source>
</evidence>
<sequence>MSPSRIILALITVPQILVEIAVALIIFVHVTQYIKSKRHFEPSVRRRFYKLNSRIPDPIRNLHRLVSFSDESCLRNLRMDRNASSRLRYMLEQSSGVKATKNVTVPEQMTMFLSVIFHHKKNCMVKHDFLRSGRTGCLGALDGTFIDVRVSEHEKGRYHIHKGQDAVNVFGVCNPNMQFICVLSGWEGSEADDHVLLDAIHRPSNLRVLAGILEPTTNAFKFLI</sequence>
<evidence type="ECO:0000256" key="6">
    <source>
        <dbReference type="ARBA" id="ARBA00022801"/>
    </source>
</evidence>
<dbReference type="GO" id="GO:0004518">
    <property type="term" value="F:nuclease activity"/>
    <property type="evidence" value="ECO:0007669"/>
    <property type="project" value="UniProtKB-KW"/>
</dbReference>
<dbReference type="Pfam" id="PF26138">
    <property type="entry name" value="DUF8040"/>
    <property type="match status" value="1"/>
</dbReference>
<dbReference type="Pfam" id="PF13359">
    <property type="entry name" value="DDE_Tnp_4"/>
    <property type="match status" value="1"/>
</dbReference>
<evidence type="ECO:0000256" key="7">
    <source>
        <dbReference type="ARBA" id="ARBA00023242"/>
    </source>
</evidence>
<dbReference type="EMBL" id="JACGWN010000004">
    <property type="protein sequence ID" value="KAL0451630.1"/>
    <property type="molecule type" value="Genomic_DNA"/>
</dbReference>
<evidence type="ECO:0000256" key="3">
    <source>
        <dbReference type="ARBA" id="ARBA00006958"/>
    </source>
</evidence>
<keyword evidence="8" id="KW-0812">Transmembrane</keyword>
<comment type="subcellular location">
    <subcellularLocation>
        <location evidence="2">Nucleus</location>
    </subcellularLocation>
</comment>
<feature type="domain" description="DDE Tnp4" evidence="9">
    <location>
        <begin position="141"/>
        <end position="196"/>
    </location>
</feature>
<dbReference type="GO" id="GO:0046872">
    <property type="term" value="F:metal ion binding"/>
    <property type="evidence" value="ECO:0007669"/>
    <property type="project" value="UniProtKB-KW"/>
</dbReference>
<dbReference type="InterPro" id="IPR045249">
    <property type="entry name" value="HARBI1-like"/>
</dbReference>
<keyword evidence="7" id="KW-0539">Nucleus</keyword>
<proteinExistence type="inferred from homology"/>
<reference evidence="11" key="1">
    <citation type="submission" date="2020-06" db="EMBL/GenBank/DDBJ databases">
        <authorList>
            <person name="Li T."/>
            <person name="Hu X."/>
            <person name="Zhang T."/>
            <person name="Song X."/>
            <person name="Zhang H."/>
            <person name="Dai N."/>
            <person name="Sheng W."/>
            <person name="Hou X."/>
            <person name="Wei L."/>
        </authorList>
    </citation>
    <scope>NUCLEOTIDE SEQUENCE</scope>
    <source>
        <strain evidence="11">KEN1</strain>
        <tissue evidence="11">Leaf</tissue>
    </source>
</reference>
<name>A0AAW2XBY8_9LAMI</name>
<evidence type="ECO:0000256" key="8">
    <source>
        <dbReference type="SAM" id="Phobius"/>
    </source>
</evidence>
<feature type="domain" description="DUF8040" evidence="10">
    <location>
        <begin position="68"/>
        <end position="135"/>
    </location>
</feature>
<evidence type="ECO:0000259" key="10">
    <source>
        <dbReference type="Pfam" id="PF26138"/>
    </source>
</evidence>